<accession>A0ABP8AIQ9</accession>
<evidence type="ECO:0008006" key="4">
    <source>
        <dbReference type="Google" id="ProtNLM"/>
    </source>
</evidence>
<keyword evidence="1" id="KW-1133">Transmembrane helix</keyword>
<dbReference type="EMBL" id="BAABBX010000004">
    <property type="protein sequence ID" value="GAA4184604.1"/>
    <property type="molecule type" value="Genomic_DNA"/>
</dbReference>
<evidence type="ECO:0000313" key="3">
    <source>
        <dbReference type="Proteomes" id="UP001500213"/>
    </source>
</evidence>
<dbReference type="Proteomes" id="UP001500213">
    <property type="component" value="Unassembled WGS sequence"/>
</dbReference>
<keyword evidence="1" id="KW-0472">Membrane</keyword>
<dbReference type="RefSeq" id="WP_344773566.1">
    <property type="nucleotide sequence ID" value="NZ_BAABBX010000004.1"/>
</dbReference>
<keyword evidence="1" id="KW-0812">Transmembrane</keyword>
<protein>
    <recommendedName>
        <fullName evidence="4">Peptidase</fullName>
    </recommendedName>
</protein>
<reference evidence="3" key="1">
    <citation type="journal article" date="2019" name="Int. J. Syst. Evol. Microbiol.">
        <title>The Global Catalogue of Microorganisms (GCM) 10K type strain sequencing project: providing services to taxonomists for standard genome sequencing and annotation.</title>
        <authorList>
            <consortium name="The Broad Institute Genomics Platform"/>
            <consortium name="The Broad Institute Genome Sequencing Center for Infectious Disease"/>
            <person name="Wu L."/>
            <person name="Ma J."/>
        </authorList>
    </citation>
    <scope>NUCLEOTIDE SEQUENCE [LARGE SCALE GENOMIC DNA]</scope>
    <source>
        <strain evidence="3">JCM 17593</strain>
    </source>
</reference>
<keyword evidence="3" id="KW-1185">Reference proteome</keyword>
<evidence type="ECO:0000313" key="2">
    <source>
        <dbReference type="EMBL" id="GAA4184604.1"/>
    </source>
</evidence>
<evidence type="ECO:0000256" key="1">
    <source>
        <dbReference type="SAM" id="Phobius"/>
    </source>
</evidence>
<organism evidence="2 3">
    <name type="scientific">Gryllotalpicola kribbensis</name>
    <dbReference type="NCBI Taxonomy" id="993084"/>
    <lineage>
        <taxon>Bacteria</taxon>
        <taxon>Bacillati</taxon>
        <taxon>Actinomycetota</taxon>
        <taxon>Actinomycetes</taxon>
        <taxon>Micrococcales</taxon>
        <taxon>Microbacteriaceae</taxon>
        <taxon>Gryllotalpicola</taxon>
    </lineage>
</organism>
<sequence>MIAWSALGIEFVVSLVAAGGVVAVFALGLRLLAVGAPAEARAAAERVGADGPGAVDQAELPLTHPRPPWASLAACLCFALVIAAVLYGIYLIIPQFHQ</sequence>
<gene>
    <name evidence="2" type="ORF">GCM10022288_05510</name>
</gene>
<feature type="transmembrane region" description="Helical" evidence="1">
    <location>
        <begin position="7"/>
        <end position="29"/>
    </location>
</feature>
<feature type="transmembrane region" description="Helical" evidence="1">
    <location>
        <begin position="69"/>
        <end position="93"/>
    </location>
</feature>
<comment type="caution">
    <text evidence="2">The sequence shown here is derived from an EMBL/GenBank/DDBJ whole genome shotgun (WGS) entry which is preliminary data.</text>
</comment>
<name>A0ABP8AIQ9_9MICO</name>
<proteinExistence type="predicted"/>